<dbReference type="InterPro" id="IPR052245">
    <property type="entry name" value="Plant_Stress_Dev_TF"/>
</dbReference>
<evidence type="ECO:0000256" key="2">
    <source>
        <dbReference type="SAM" id="MobiDB-lite"/>
    </source>
</evidence>
<reference evidence="3 4" key="1">
    <citation type="journal article" date="2020" name="Mol. Plant">
        <title>The Chromosome-Based Rubber Tree Genome Provides New Insights into Spurge Genome Evolution and Rubber Biosynthesis.</title>
        <authorList>
            <person name="Liu J."/>
            <person name="Shi C."/>
            <person name="Shi C.C."/>
            <person name="Li W."/>
            <person name="Zhang Q.J."/>
            <person name="Zhang Y."/>
            <person name="Li K."/>
            <person name="Lu H.F."/>
            <person name="Shi C."/>
            <person name="Zhu S.T."/>
            <person name="Xiao Z.Y."/>
            <person name="Nan H."/>
            <person name="Yue Y."/>
            <person name="Zhu X.G."/>
            <person name="Wu Y."/>
            <person name="Hong X.N."/>
            <person name="Fan G.Y."/>
            <person name="Tong Y."/>
            <person name="Zhang D."/>
            <person name="Mao C.L."/>
            <person name="Liu Y.L."/>
            <person name="Hao S.J."/>
            <person name="Liu W.Q."/>
            <person name="Lv M.Q."/>
            <person name="Zhang H.B."/>
            <person name="Liu Y."/>
            <person name="Hu-Tang G.R."/>
            <person name="Wang J.P."/>
            <person name="Wang J.H."/>
            <person name="Sun Y.H."/>
            <person name="Ni S.B."/>
            <person name="Chen W.B."/>
            <person name="Zhang X.C."/>
            <person name="Jiao Y.N."/>
            <person name="Eichler E.E."/>
            <person name="Li G.H."/>
            <person name="Liu X."/>
            <person name="Gao L.Z."/>
        </authorList>
    </citation>
    <scope>NUCLEOTIDE SEQUENCE [LARGE SCALE GENOMIC DNA]</scope>
    <source>
        <strain evidence="4">cv. GT1</strain>
        <tissue evidence="3">Leaf</tissue>
    </source>
</reference>
<keyword evidence="1" id="KW-0238">DNA-binding</keyword>
<name>A0A6A6MD64_HEVBR</name>
<protein>
    <recommendedName>
        <fullName evidence="5">Myb-like domain-containing protein</fullName>
    </recommendedName>
</protein>
<evidence type="ECO:0008006" key="5">
    <source>
        <dbReference type="Google" id="ProtNLM"/>
    </source>
</evidence>
<dbReference type="EMBL" id="JAAGAX010000006">
    <property type="protein sequence ID" value="KAF2311652.1"/>
    <property type="molecule type" value="Genomic_DNA"/>
</dbReference>
<dbReference type="GO" id="GO:0006355">
    <property type="term" value="P:regulation of DNA-templated transcription"/>
    <property type="evidence" value="ECO:0007669"/>
    <property type="project" value="UniProtKB-ARBA"/>
</dbReference>
<accession>A0A6A6MD64</accession>
<dbReference type="GO" id="GO:0009739">
    <property type="term" value="P:response to gibberellin"/>
    <property type="evidence" value="ECO:0007669"/>
    <property type="project" value="TreeGrafter"/>
</dbReference>
<dbReference type="GO" id="GO:0009723">
    <property type="term" value="P:response to ethylene"/>
    <property type="evidence" value="ECO:0007669"/>
    <property type="project" value="TreeGrafter"/>
</dbReference>
<dbReference type="PANTHER" id="PTHR44191:SF45">
    <property type="entry name" value="TRANSCRIPTION FACTOR MYB1R1-LIKE"/>
    <property type="match status" value="1"/>
</dbReference>
<evidence type="ECO:0000313" key="4">
    <source>
        <dbReference type="Proteomes" id="UP000467840"/>
    </source>
</evidence>
<sequence length="171" mass="18294">MATTPGLAMGGRCKVFGVRILEKQERPMKKSASLGNLDSLVNNSTVHHHVDDGSFSDGYVSSKRGKAIQERKRGKPWTEEEHQTFLAGLEKLGKGYPYTLKSPGSFASCALLTNHPSGIPTPRSFPVSFSQEGPSTENVDPPELDLKIGPPPQSPKAASLSPRASGPISVI</sequence>
<dbReference type="Proteomes" id="UP000467840">
    <property type="component" value="Chromosome 14"/>
</dbReference>
<evidence type="ECO:0000256" key="1">
    <source>
        <dbReference type="ARBA" id="ARBA00023125"/>
    </source>
</evidence>
<dbReference type="GO" id="GO:0003677">
    <property type="term" value="F:DNA binding"/>
    <property type="evidence" value="ECO:0007669"/>
    <property type="project" value="UniProtKB-KW"/>
</dbReference>
<feature type="region of interest" description="Disordered" evidence="2">
    <location>
        <begin position="52"/>
        <end position="79"/>
    </location>
</feature>
<proteinExistence type="predicted"/>
<keyword evidence="4" id="KW-1185">Reference proteome</keyword>
<feature type="compositionally biased region" description="Basic and acidic residues" evidence="2">
    <location>
        <begin position="67"/>
        <end position="79"/>
    </location>
</feature>
<comment type="caution">
    <text evidence="3">The sequence shown here is derived from an EMBL/GenBank/DDBJ whole genome shotgun (WGS) entry which is preliminary data.</text>
</comment>
<gene>
    <name evidence="3" type="ORF">GH714_025625</name>
</gene>
<dbReference type="AlphaFoldDB" id="A0A6A6MD64"/>
<evidence type="ECO:0000313" key="3">
    <source>
        <dbReference type="EMBL" id="KAF2311652.1"/>
    </source>
</evidence>
<organism evidence="3 4">
    <name type="scientific">Hevea brasiliensis</name>
    <name type="common">Para rubber tree</name>
    <name type="synonym">Siphonia brasiliensis</name>
    <dbReference type="NCBI Taxonomy" id="3981"/>
    <lineage>
        <taxon>Eukaryota</taxon>
        <taxon>Viridiplantae</taxon>
        <taxon>Streptophyta</taxon>
        <taxon>Embryophyta</taxon>
        <taxon>Tracheophyta</taxon>
        <taxon>Spermatophyta</taxon>
        <taxon>Magnoliopsida</taxon>
        <taxon>eudicotyledons</taxon>
        <taxon>Gunneridae</taxon>
        <taxon>Pentapetalae</taxon>
        <taxon>rosids</taxon>
        <taxon>fabids</taxon>
        <taxon>Malpighiales</taxon>
        <taxon>Euphorbiaceae</taxon>
        <taxon>Crotonoideae</taxon>
        <taxon>Micrandreae</taxon>
        <taxon>Hevea</taxon>
    </lineage>
</organism>
<dbReference type="PANTHER" id="PTHR44191">
    <property type="entry name" value="TRANSCRIPTION FACTOR KUA1"/>
    <property type="match status" value="1"/>
</dbReference>
<feature type="region of interest" description="Disordered" evidence="2">
    <location>
        <begin position="120"/>
        <end position="171"/>
    </location>
</feature>
<feature type="compositionally biased region" description="Polar residues" evidence="2">
    <location>
        <begin position="127"/>
        <end position="138"/>
    </location>
</feature>